<dbReference type="Gene3D" id="3.30.70.100">
    <property type="match status" value="1"/>
</dbReference>
<reference evidence="2" key="2">
    <citation type="submission" date="2021-04" db="EMBL/GenBank/DDBJ databases">
        <authorList>
            <person name="Gilroy R."/>
        </authorList>
    </citation>
    <scope>NUCLEOTIDE SEQUENCE</scope>
    <source>
        <strain evidence="2">CHK186-16707</strain>
    </source>
</reference>
<organism evidence="2 3">
    <name type="scientific">Candidatus Mailhella merdigallinarum</name>
    <dbReference type="NCBI Taxonomy" id="2838658"/>
    <lineage>
        <taxon>Bacteria</taxon>
        <taxon>Pseudomonadati</taxon>
        <taxon>Thermodesulfobacteriota</taxon>
        <taxon>Desulfovibrionia</taxon>
        <taxon>Desulfovibrionales</taxon>
        <taxon>Desulfovibrionaceae</taxon>
        <taxon>Mailhella</taxon>
    </lineage>
</organism>
<accession>A0A9D2KMH2</accession>
<evidence type="ECO:0000313" key="2">
    <source>
        <dbReference type="EMBL" id="HJA08538.1"/>
    </source>
</evidence>
<reference evidence="2" key="1">
    <citation type="journal article" date="2021" name="PeerJ">
        <title>Extensive microbial diversity within the chicken gut microbiome revealed by metagenomics and culture.</title>
        <authorList>
            <person name="Gilroy R."/>
            <person name="Ravi A."/>
            <person name="Getino M."/>
            <person name="Pursley I."/>
            <person name="Horton D.L."/>
            <person name="Alikhan N.F."/>
            <person name="Baker D."/>
            <person name="Gharbi K."/>
            <person name="Hall N."/>
            <person name="Watson M."/>
            <person name="Adriaenssens E.M."/>
            <person name="Foster-Nyarko E."/>
            <person name="Jarju S."/>
            <person name="Secka A."/>
            <person name="Antonio M."/>
            <person name="Oren A."/>
            <person name="Chaudhuri R.R."/>
            <person name="La Ragione R."/>
            <person name="Hildebrand F."/>
            <person name="Pallen M.J."/>
        </authorList>
    </citation>
    <scope>NUCLEOTIDE SEQUENCE</scope>
    <source>
        <strain evidence="2">CHK186-16707</strain>
    </source>
</reference>
<protein>
    <submittedName>
        <fullName evidence="2">Dabb family protein</fullName>
    </submittedName>
</protein>
<gene>
    <name evidence="2" type="ORF">H9962_05045</name>
</gene>
<dbReference type="PROSITE" id="PS51502">
    <property type="entry name" value="S_R_A_B_BARREL"/>
    <property type="match status" value="1"/>
</dbReference>
<sequence>MLKHIVVWKFKEWAEGRSKRENLELAQALLETLPASVPAIRHLEAGLNIVDTDASYDLALLVDVDDRRALNDYLNHPSHQAVSARIAPLCESRVCVDKENRQK</sequence>
<dbReference type="InterPro" id="IPR011008">
    <property type="entry name" value="Dimeric_a/b-barrel"/>
</dbReference>
<proteinExistence type="predicted"/>
<dbReference type="InterPro" id="IPR013097">
    <property type="entry name" value="Dabb"/>
</dbReference>
<dbReference type="AlphaFoldDB" id="A0A9D2KMH2"/>
<comment type="caution">
    <text evidence="2">The sequence shown here is derived from an EMBL/GenBank/DDBJ whole genome shotgun (WGS) entry which is preliminary data.</text>
</comment>
<dbReference type="PANTHER" id="PTHR37832">
    <property type="entry name" value="BLL2683 PROTEIN"/>
    <property type="match status" value="1"/>
</dbReference>
<name>A0A9D2KMH2_9BACT</name>
<dbReference type="Proteomes" id="UP000824225">
    <property type="component" value="Unassembled WGS sequence"/>
</dbReference>
<dbReference type="SMART" id="SM00886">
    <property type="entry name" value="Dabb"/>
    <property type="match status" value="1"/>
</dbReference>
<feature type="domain" description="Stress-response A/B barrel" evidence="1">
    <location>
        <begin position="2"/>
        <end position="98"/>
    </location>
</feature>
<evidence type="ECO:0000313" key="3">
    <source>
        <dbReference type="Proteomes" id="UP000824225"/>
    </source>
</evidence>
<evidence type="ECO:0000259" key="1">
    <source>
        <dbReference type="PROSITE" id="PS51502"/>
    </source>
</evidence>
<dbReference type="Pfam" id="PF07876">
    <property type="entry name" value="Dabb"/>
    <property type="match status" value="1"/>
</dbReference>
<dbReference type="SUPFAM" id="SSF54909">
    <property type="entry name" value="Dimeric alpha+beta barrel"/>
    <property type="match status" value="1"/>
</dbReference>
<dbReference type="PANTHER" id="PTHR37832:SF1">
    <property type="entry name" value="STRESS-RESPONSE A_B BARREL DOMAIN-CONTAINING PROTEIN"/>
    <property type="match status" value="1"/>
</dbReference>
<dbReference type="EMBL" id="DXAN01000017">
    <property type="protein sequence ID" value="HJA08538.1"/>
    <property type="molecule type" value="Genomic_DNA"/>
</dbReference>